<feature type="binding site" evidence="14">
    <location>
        <position position="541"/>
    </location>
    <ligand>
        <name>Zn(2+)</name>
        <dbReference type="ChEBI" id="CHEBI:29105"/>
        <note>catalytic</note>
    </ligand>
</feature>
<feature type="active site" evidence="14">
    <location>
        <position position="466"/>
    </location>
</feature>
<dbReference type="InterPro" id="IPR003593">
    <property type="entry name" value="AAA+_ATPase"/>
</dbReference>
<keyword evidence="4 14" id="KW-0645">Protease</keyword>
<evidence type="ECO:0000256" key="14">
    <source>
        <dbReference type="HAMAP-Rule" id="MF_01458"/>
    </source>
</evidence>
<dbReference type="InterPro" id="IPR005936">
    <property type="entry name" value="FtsH"/>
</dbReference>
<dbReference type="Proteomes" id="UP000033109">
    <property type="component" value="Chromosome"/>
</dbReference>
<feature type="domain" description="AAA+ ATPase" evidence="17">
    <location>
        <begin position="234"/>
        <end position="374"/>
    </location>
</feature>
<comment type="subunit">
    <text evidence="14">Homohexamer.</text>
</comment>
<comment type="similarity">
    <text evidence="14">In the central section; belongs to the AAA ATPase family.</text>
</comment>
<evidence type="ECO:0000256" key="8">
    <source>
        <dbReference type="ARBA" id="ARBA00022801"/>
    </source>
</evidence>
<comment type="similarity">
    <text evidence="15">Belongs to the AAA ATPase family.</text>
</comment>
<dbReference type="Pfam" id="PF01434">
    <property type="entry name" value="Peptidase_M41"/>
    <property type="match status" value="1"/>
</dbReference>
<dbReference type="NCBIfam" id="TIGR01241">
    <property type="entry name" value="FtsH_fam"/>
    <property type="match status" value="1"/>
</dbReference>
<dbReference type="RefSeq" id="WP_046310290.1">
    <property type="nucleotide sequence ID" value="NZ_CBCSCY010000004.1"/>
</dbReference>
<keyword evidence="9 14" id="KW-0862">Zinc</keyword>
<evidence type="ECO:0000313" key="19">
    <source>
        <dbReference type="Proteomes" id="UP000033109"/>
    </source>
</evidence>
<evidence type="ECO:0000313" key="18">
    <source>
        <dbReference type="EMBL" id="AKD03267.1"/>
    </source>
</evidence>
<dbReference type="InterPro" id="IPR050928">
    <property type="entry name" value="ATP-dep_Zn_Metalloprotease"/>
</dbReference>
<evidence type="ECO:0000256" key="3">
    <source>
        <dbReference type="ARBA" id="ARBA00010550"/>
    </source>
</evidence>
<keyword evidence="6 14" id="KW-0479">Metal-binding</keyword>
<organism evidence="18 19">
    <name type="scientific">Pontibacter korlensis</name>
    <dbReference type="NCBI Taxonomy" id="400092"/>
    <lineage>
        <taxon>Bacteria</taxon>
        <taxon>Pseudomonadati</taxon>
        <taxon>Bacteroidota</taxon>
        <taxon>Cytophagia</taxon>
        <taxon>Cytophagales</taxon>
        <taxon>Hymenobacteraceae</taxon>
        <taxon>Pontibacter</taxon>
    </lineage>
</organism>
<dbReference type="PANTHER" id="PTHR43655:SF2">
    <property type="entry name" value="AFG3 LIKE MATRIX AAA PEPTIDASE SUBUNIT 2, ISOFORM A"/>
    <property type="match status" value="1"/>
</dbReference>
<dbReference type="FunFam" id="3.40.50.300:FF:000001">
    <property type="entry name" value="ATP-dependent zinc metalloprotease FtsH"/>
    <property type="match status" value="1"/>
</dbReference>
<dbReference type="Gene3D" id="1.10.8.60">
    <property type="match status" value="1"/>
</dbReference>
<evidence type="ECO:0000256" key="5">
    <source>
        <dbReference type="ARBA" id="ARBA00022692"/>
    </source>
</evidence>
<dbReference type="STRING" id="400092.PKOR_09170"/>
<dbReference type="SUPFAM" id="SSF52540">
    <property type="entry name" value="P-loop containing nucleoside triphosphate hydrolases"/>
    <property type="match status" value="1"/>
</dbReference>
<dbReference type="GO" id="GO:0006508">
    <property type="term" value="P:proteolysis"/>
    <property type="evidence" value="ECO:0007669"/>
    <property type="project" value="UniProtKB-KW"/>
</dbReference>
<dbReference type="GO" id="GO:0016887">
    <property type="term" value="F:ATP hydrolysis activity"/>
    <property type="evidence" value="ECO:0007669"/>
    <property type="project" value="UniProtKB-UniRule"/>
</dbReference>
<comment type="function">
    <text evidence="14">Acts as a processive, ATP-dependent zinc metallopeptidase for both cytoplasmic and membrane proteins. Plays a role in the quality control of integral membrane proteins.</text>
</comment>
<dbReference type="CDD" id="cd19501">
    <property type="entry name" value="RecA-like_FtsH"/>
    <property type="match status" value="1"/>
</dbReference>
<keyword evidence="13 14" id="KW-0472">Membrane</keyword>
<sequence>MAENNNKGNNKKKKPIIPNTPPRPTMQLWMLAVLILLIFGLTYLNKSNSSIETTQQDFEEMLLSGDVDRLTLVNGKTVEVYLEQEALQNEKYKAELNDRGVLTMDQGPHYHFQVISAESFKEDLDKLQAELPREEQVPLKPETRTGFADFFFQWGFLILLLFGFWFLMRRVTSGGTGGQIFNIGKSKAALFDAENKVKITFKDVAGLEEAKEEVQEIVEFLKNPSKFTILGGKIPKGALLVGPPGTGKTLLAKAVAGEADVPFFSLSGSDFVEMFVGVGAARVRDLFKQAKAKAPCIIFIDEIDAIGRHRSRGATPGGNDERENTLNSLLVEMDGFATDSGVIILAATNRPDTLDSALLRPGRFDRQISIDKPDINGRTEIFKVHLGPLTLAPDVDAKKLAAQTPGFAGAEIANVCNEAALIAARRNKKAVDQQDFNDAVDRVIGGLEKKNKIISPEEKKIVAYHEAGHAIAGWFLEHADPLVKVSIVPRGVAALGYAQYLPKEQFLYTTEQLIDEMCMALGGRAAEEIVFGKISTGALSDLERITKMAYSIVTMYGMNAKIGNVSFYDSKQSDMAFSKPYSEATAETIDEEVRSIINAAYERTKQLLSDKRHELEVVAQELLEKEILFQNDLERLVGPRPFDALTTYQAHTAGTDRSQTKSEVEQTHPVELGQTQHPEQEEGNVPGTPLQNNGNGSSTAEQDNINSRTA</sequence>
<evidence type="ECO:0000259" key="17">
    <source>
        <dbReference type="SMART" id="SM00382"/>
    </source>
</evidence>
<keyword evidence="8 14" id="KW-0378">Hydrolase</keyword>
<dbReference type="InterPro" id="IPR041569">
    <property type="entry name" value="AAA_lid_3"/>
</dbReference>
<keyword evidence="5 14" id="KW-0812">Transmembrane</keyword>
<keyword evidence="10 14" id="KW-0067">ATP-binding</keyword>
<dbReference type="SUPFAM" id="SSF140990">
    <property type="entry name" value="FtsH protease domain-like"/>
    <property type="match status" value="1"/>
</dbReference>
<evidence type="ECO:0000256" key="9">
    <source>
        <dbReference type="ARBA" id="ARBA00022833"/>
    </source>
</evidence>
<dbReference type="InterPro" id="IPR003960">
    <property type="entry name" value="ATPase_AAA_CS"/>
</dbReference>
<dbReference type="Pfam" id="PF00004">
    <property type="entry name" value="AAA"/>
    <property type="match status" value="1"/>
</dbReference>
<keyword evidence="7 14" id="KW-0547">Nucleotide-binding</keyword>
<feature type="region of interest" description="Disordered" evidence="16">
    <location>
        <begin position="1"/>
        <end position="21"/>
    </location>
</feature>
<evidence type="ECO:0000256" key="1">
    <source>
        <dbReference type="ARBA" id="ARBA00004141"/>
    </source>
</evidence>
<dbReference type="PANTHER" id="PTHR43655">
    <property type="entry name" value="ATP-DEPENDENT PROTEASE"/>
    <property type="match status" value="1"/>
</dbReference>
<dbReference type="InterPro" id="IPR003959">
    <property type="entry name" value="ATPase_AAA_core"/>
</dbReference>
<evidence type="ECO:0000256" key="12">
    <source>
        <dbReference type="ARBA" id="ARBA00023049"/>
    </source>
</evidence>
<dbReference type="InterPro" id="IPR037219">
    <property type="entry name" value="Peptidase_M41-like"/>
</dbReference>
<dbReference type="HOGENOM" id="CLU_000688_16_2_10"/>
<dbReference type="EC" id="3.4.24.-" evidence="14"/>
<comment type="subcellular location">
    <subcellularLocation>
        <location evidence="14">Cell membrane</location>
        <topology evidence="14">Multi-pass membrane protein</topology>
        <orientation evidence="14">Cytoplasmic side</orientation>
    </subcellularLocation>
    <subcellularLocation>
        <location evidence="1">Membrane</location>
        <topology evidence="1">Multi-pass membrane protein</topology>
    </subcellularLocation>
</comment>
<name>A0A0E3UWB7_9BACT</name>
<dbReference type="GO" id="GO:0005524">
    <property type="term" value="F:ATP binding"/>
    <property type="evidence" value="ECO:0007669"/>
    <property type="project" value="UniProtKB-UniRule"/>
</dbReference>
<dbReference type="Pfam" id="PF17862">
    <property type="entry name" value="AAA_lid_3"/>
    <property type="match status" value="1"/>
</dbReference>
<keyword evidence="19" id="KW-1185">Reference proteome</keyword>
<feature type="compositionally biased region" description="Polar residues" evidence="16">
    <location>
        <begin position="689"/>
        <end position="710"/>
    </location>
</feature>
<evidence type="ECO:0000256" key="7">
    <source>
        <dbReference type="ARBA" id="ARBA00022741"/>
    </source>
</evidence>
<dbReference type="FunFam" id="1.10.8.60:FF:000019">
    <property type="entry name" value="AFG3-like AAA ATPase 2"/>
    <property type="match status" value="1"/>
</dbReference>
<evidence type="ECO:0000256" key="16">
    <source>
        <dbReference type="SAM" id="MobiDB-lite"/>
    </source>
</evidence>
<dbReference type="FunFam" id="1.20.58.760:FF:000003">
    <property type="entry name" value="AFG3-like AAA ATPase 2"/>
    <property type="match status" value="1"/>
</dbReference>
<evidence type="ECO:0000256" key="2">
    <source>
        <dbReference type="ARBA" id="ARBA00010044"/>
    </source>
</evidence>
<dbReference type="InterPro" id="IPR027417">
    <property type="entry name" value="P-loop_NTPase"/>
</dbReference>
<dbReference type="GO" id="GO:0004176">
    <property type="term" value="F:ATP-dependent peptidase activity"/>
    <property type="evidence" value="ECO:0007669"/>
    <property type="project" value="InterPro"/>
</dbReference>
<dbReference type="InterPro" id="IPR000642">
    <property type="entry name" value="Peptidase_M41"/>
</dbReference>
<feature type="transmembrane region" description="Helical" evidence="14">
    <location>
        <begin position="26"/>
        <end position="44"/>
    </location>
</feature>
<feature type="compositionally biased region" description="Basic and acidic residues" evidence="16">
    <location>
        <begin position="658"/>
        <end position="668"/>
    </location>
</feature>
<feature type="transmembrane region" description="Helical" evidence="14">
    <location>
        <begin position="150"/>
        <end position="168"/>
    </location>
</feature>
<comment type="similarity">
    <text evidence="3">In the N-terminal section; belongs to the AAA ATPase family.</text>
</comment>
<evidence type="ECO:0000256" key="4">
    <source>
        <dbReference type="ARBA" id="ARBA00022670"/>
    </source>
</evidence>
<dbReference type="Gene3D" id="3.40.50.300">
    <property type="entry name" value="P-loop containing nucleotide triphosphate hydrolases"/>
    <property type="match status" value="1"/>
</dbReference>
<feature type="region of interest" description="Disordered" evidence="16">
    <location>
        <begin position="652"/>
        <end position="710"/>
    </location>
</feature>
<dbReference type="InterPro" id="IPR011546">
    <property type="entry name" value="Pept_M41_FtsH_extracell"/>
</dbReference>
<comment type="similarity">
    <text evidence="2 14">In the C-terminal section; belongs to the peptidase M41 family.</text>
</comment>
<dbReference type="GO" id="GO:0008270">
    <property type="term" value="F:zinc ion binding"/>
    <property type="evidence" value="ECO:0007669"/>
    <property type="project" value="UniProtKB-UniRule"/>
</dbReference>
<keyword evidence="12 14" id="KW-0482">Metalloprotease</keyword>
<evidence type="ECO:0000256" key="15">
    <source>
        <dbReference type="RuleBase" id="RU003651"/>
    </source>
</evidence>
<dbReference type="Gene3D" id="3.40.1690.20">
    <property type="match status" value="1"/>
</dbReference>
<dbReference type="PATRIC" id="fig|400092.3.peg.2015"/>
<dbReference type="Pfam" id="PF06480">
    <property type="entry name" value="FtsH_ext"/>
    <property type="match status" value="1"/>
</dbReference>
<gene>
    <name evidence="14" type="primary">ftsH</name>
    <name evidence="18" type="ORF">PKOR_09170</name>
</gene>
<keyword evidence="11 14" id="KW-1133">Transmembrane helix</keyword>
<evidence type="ECO:0000256" key="13">
    <source>
        <dbReference type="ARBA" id="ARBA00023136"/>
    </source>
</evidence>
<dbReference type="PROSITE" id="PS00674">
    <property type="entry name" value="AAA"/>
    <property type="match status" value="1"/>
</dbReference>
<dbReference type="OrthoDB" id="9809379at2"/>
<dbReference type="SMART" id="SM00382">
    <property type="entry name" value="AAA"/>
    <property type="match status" value="1"/>
</dbReference>
<comment type="cofactor">
    <cofactor evidence="14">
        <name>Zn(2+)</name>
        <dbReference type="ChEBI" id="CHEBI:29105"/>
    </cofactor>
    <text evidence="14">Binds 1 zinc ion per subunit.</text>
</comment>
<evidence type="ECO:0000256" key="6">
    <source>
        <dbReference type="ARBA" id="ARBA00022723"/>
    </source>
</evidence>
<dbReference type="KEGG" id="pko:PKOR_09170"/>
<feature type="binding site" evidence="14">
    <location>
        <position position="469"/>
    </location>
    <ligand>
        <name>Zn(2+)</name>
        <dbReference type="ChEBI" id="CHEBI:29105"/>
        <note>catalytic</note>
    </ligand>
</feature>
<feature type="binding site" evidence="14">
    <location>
        <begin position="242"/>
        <end position="249"/>
    </location>
    <ligand>
        <name>ATP</name>
        <dbReference type="ChEBI" id="CHEBI:30616"/>
    </ligand>
</feature>
<keyword evidence="14" id="KW-1003">Cell membrane</keyword>
<proteinExistence type="inferred from homology"/>
<accession>A0A0E3UWB7</accession>
<dbReference type="EMBL" id="CP009621">
    <property type="protein sequence ID" value="AKD03267.1"/>
    <property type="molecule type" value="Genomic_DNA"/>
</dbReference>
<dbReference type="AlphaFoldDB" id="A0A0E3UWB7"/>
<feature type="binding site" evidence="14">
    <location>
        <position position="465"/>
    </location>
    <ligand>
        <name>Zn(2+)</name>
        <dbReference type="ChEBI" id="CHEBI:29105"/>
        <note>catalytic</note>
    </ligand>
</feature>
<dbReference type="Gene3D" id="1.20.58.760">
    <property type="entry name" value="Peptidase M41"/>
    <property type="match status" value="1"/>
</dbReference>
<evidence type="ECO:0000256" key="11">
    <source>
        <dbReference type="ARBA" id="ARBA00022989"/>
    </source>
</evidence>
<dbReference type="GO" id="GO:0004222">
    <property type="term" value="F:metalloendopeptidase activity"/>
    <property type="evidence" value="ECO:0007669"/>
    <property type="project" value="InterPro"/>
</dbReference>
<dbReference type="MEROPS" id="M41.007"/>
<reference evidence="18 19" key="1">
    <citation type="journal article" date="2015" name="Sci. Rep.">
        <title>Unraveling adaptation of Pontibacter korlensis to radiation and infertility in desert through complete genome and comparative transcriptomic analysis.</title>
        <authorList>
            <person name="Dai J."/>
            <person name="Dai W."/>
            <person name="Qiu C."/>
            <person name="Yang Z."/>
            <person name="Zhang Y."/>
            <person name="Zhou M."/>
            <person name="Zhang L."/>
            <person name="Fang C."/>
            <person name="Gao Q."/>
            <person name="Yang Q."/>
            <person name="Li X."/>
            <person name="Wang Z."/>
            <person name="Wang Z."/>
            <person name="Jia Z."/>
            <person name="Chen X."/>
        </authorList>
    </citation>
    <scope>NUCLEOTIDE SEQUENCE [LARGE SCALE GENOMIC DNA]</scope>
    <source>
        <strain evidence="18 19">X14-1T</strain>
    </source>
</reference>
<protein>
    <recommendedName>
        <fullName evidence="14">ATP-dependent zinc metalloprotease FtsH</fullName>
        <ecNumber evidence="14">3.4.24.-</ecNumber>
    </recommendedName>
</protein>
<dbReference type="GO" id="GO:0030163">
    <property type="term" value="P:protein catabolic process"/>
    <property type="evidence" value="ECO:0007669"/>
    <property type="project" value="UniProtKB-UniRule"/>
</dbReference>
<dbReference type="GO" id="GO:0005886">
    <property type="term" value="C:plasma membrane"/>
    <property type="evidence" value="ECO:0007669"/>
    <property type="project" value="UniProtKB-SubCell"/>
</dbReference>
<evidence type="ECO:0000256" key="10">
    <source>
        <dbReference type="ARBA" id="ARBA00022840"/>
    </source>
</evidence>
<dbReference type="HAMAP" id="MF_01458">
    <property type="entry name" value="FtsH"/>
    <property type="match status" value="1"/>
</dbReference>